<feature type="domain" description="MROH2B-like N-terminal HEAT-repeats" evidence="4">
    <location>
        <begin position="39"/>
        <end position="257"/>
    </location>
</feature>
<dbReference type="InterPro" id="IPR056282">
    <property type="entry name" value="MROH2B-like_N_HEAT"/>
</dbReference>
<evidence type="ECO:0000259" key="2">
    <source>
        <dbReference type="Pfam" id="PF21047"/>
    </source>
</evidence>
<evidence type="ECO:0000259" key="4">
    <source>
        <dbReference type="Pfam" id="PF23221"/>
    </source>
</evidence>
<evidence type="ECO:0000259" key="5">
    <source>
        <dbReference type="Pfam" id="PF23227"/>
    </source>
</evidence>
<dbReference type="InterPro" id="IPR055406">
    <property type="entry name" value="HEAT_Maestro"/>
</dbReference>
<dbReference type="PANTHER" id="PTHR23120">
    <property type="entry name" value="MAESTRO-RELATED HEAT DOMAIN-CONTAINING"/>
    <property type="match status" value="1"/>
</dbReference>
<dbReference type="Pfam" id="PF23210">
    <property type="entry name" value="HEAT_Maestro_2"/>
    <property type="match status" value="1"/>
</dbReference>
<sequence length="1670" mass="187468">MNGTTRANAETQLQVAIGMLLESVADKSPAVSETVNGSLRKLSERHPNQLLNSCCQFCTKPSKPNAEHVGAVLRIMECVCSEHIVNIDGDTIITTVEFSLQIMVENLNNEPVVQMPASGILVALGREHYIQVMDALLKKLQAGVIPHHMIPHTLGALANANAYGVVPYLKNILSIILPLLGGLKTDPLRQSFSFALGSFCDAIVEYDSNRDHVPDSTITTENFTVEIGMAYDVLFSSWLHSREPRVIHSVLDALSSIYALLGVDKVTQQTPRAIQVLLGLYKRNLDAYYVTKCLGAVIQKAASVNGTLLEPLLPNMLNTLSDLVCVSPDYAQPDLLKSHSEVLRCYECFALHFTDNTIDHLVMQMKNNNDKERIKALLVVTHLISYSGEQTVKGRFKDIMRHLNEMLNDNNIRVKKALVKIIVAFSCKKVLLNKGSGGEINPDGPEKYMEFILKMCCRQPVPKNSDVDVQELQDIQKSADNTLYMLSTSVPELVDVLWNLFVSCFLGPSYDDAVVILLRCLTHLASKREKTKSCEAAFVRCLALLANPLPSLRGTYVLNFLKNIKPCDVESYKSVWDTKIPQLLKYLEQNYDSFNALEWHDLMFDFLSILLDSIKNDSFYEIFVFKARKQLGAYYNNRHGGNNSNNNESAIKQTEKHFLLKCLAITLCYLKDKETVVQTLDNILVNVKLTDYSELHTCAEAIGICSRAHLQLVLDKLAVIRREVLTKKSSKFLHFTFMKDQKHELGIERLRYTVLYSYSEVCNEAPSDKLLRIVESEILDYVVGELNACKDFAIRRVCLKAIHCVADAMHPNRNTLHIRMNDRDKVIQLVSSQMFLHNGPDYIELFPLIIPTVTALIRLPAQIESDERVKLVKLFFDNVYNASAIYCKINADNPDNYYGDLKLVPYVTRSFAELNQFVQELLLQNLSPATLDEIVTLLEAWLGKKKAEQRLPAAETLRLVLQTYLDNMKFAYDCPSSFGQTGFLLAKIVPRCTDPNKNIRRVAVECLCLVLCIAARYEGHMRDHDKVLSNALQHVQQQVESDEPKLLYNLTSDMAHTICVNLPQFQLIHFVDGLADALLDCEPSSSNGSGVVLNVALKNKGGELQNHVAYVMEKLLGALDKIQCPRTRSSTLRAILSLASHHSKIVGGILLAQPLPFDGSICDCWSVLSTDPTLLQDLLDQLKKIIKSTPLYEEQANGEIRIASLPPLQAVCALHELLKNVQLRDICVQQFPEIFSTLLVCFASYVGASAPATRNGDKKERFGYILNRDAYKLSPAKIALETFRLFLACCEYHKMAACLLFYNNADVGGDAATFVQIVEALVENVCVENPSSLSWLVACLGPSIRAELEPQRVAAVAFFTCLLKRKVSEQAVLIENLLEMILDVQSDQSCAVRKIGLQGLGYAAENLSLELVTRHCNPILSVLMNSLDYNNIGNESEVILEGMLSFSKLLTTLEGYKFSSFQVTAAVRIKPLLGQEDVSLRRASFRLLGDLAQSLNSETNLEAFKEQIHGNLITLLLHLCDPDIYVIKACKYTLRKIGPYLESPKVNSMIQEHLIDEANLHFADFIRDLIKVMAEELQDLFPLLVMTSLSYLKSQWVEIRSNAALMAGLLYSQLTQENKHRVSLDVVCDRVLRLLHDEHEDVRMRGGPGAHILIPQLRKVERYLFGHRME</sequence>
<evidence type="ECO:0000256" key="1">
    <source>
        <dbReference type="ARBA" id="ARBA00022737"/>
    </source>
</evidence>
<dbReference type="InterPro" id="IPR045206">
    <property type="entry name" value="Maestro_heat-like_prot"/>
</dbReference>
<gene>
    <name evidence="6" type="ORF">NQ318_019803</name>
</gene>
<dbReference type="EMBL" id="JAPWTK010000078">
    <property type="protein sequence ID" value="KAJ8951828.1"/>
    <property type="molecule type" value="Genomic_DNA"/>
</dbReference>
<feature type="domain" description="Maestro-like HEAT-repeats" evidence="2">
    <location>
        <begin position="950"/>
        <end position="1179"/>
    </location>
</feature>
<name>A0AAV8YLP3_9CUCU</name>
<dbReference type="Gene3D" id="1.25.10.10">
    <property type="entry name" value="Leucine-rich Repeat Variant"/>
    <property type="match status" value="4"/>
</dbReference>
<protein>
    <recommendedName>
        <fullName evidence="8">Maestro heat-like repeat-containing protein family member 1</fullName>
    </recommendedName>
</protein>
<dbReference type="InterPro" id="IPR055408">
    <property type="entry name" value="HEAT_MROH2B-like"/>
</dbReference>
<dbReference type="SUPFAM" id="SSF48371">
    <property type="entry name" value="ARM repeat"/>
    <property type="match status" value="4"/>
</dbReference>
<organism evidence="6 7">
    <name type="scientific">Aromia moschata</name>
    <dbReference type="NCBI Taxonomy" id="1265417"/>
    <lineage>
        <taxon>Eukaryota</taxon>
        <taxon>Metazoa</taxon>
        <taxon>Ecdysozoa</taxon>
        <taxon>Arthropoda</taxon>
        <taxon>Hexapoda</taxon>
        <taxon>Insecta</taxon>
        <taxon>Pterygota</taxon>
        <taxon>Neoptera</taxon>
        <taxon>Endopterygota</taxon>
        <taxon>Coleoptera</taxon>
        <taxon>Polyphaga</taxon>
        <taxon>Cucujiformia</taxon>
        <taxon>Chrysomeloidea</taxon>
        <taxon>Cerambycidae</taxon>
        <taxon>Cerambycinae</taxon>
        <taxon>Callichromatini</taxon>
        <taxon>Aromia</taxon>
    </lineage>
</organism>
<reference evidence="6" key="1">
    <citation type="journal article" date="2023" name="Insect Mol. Biol.">
        <title>Genome sequencing provides insights into the evolution of gene families encoding plant cell wall-degrading enzymes in longhorned beetles.</title>
        <authorList>
            <person name="Shin N.R."/>
            <person name="Okamura Y."/>
            <person name="Kirsch R."/>
            <person name="Pauchet Y."/>
        </authorList>
    </citation>
    <scope>NUCLEOTIDE SEQUENCE</scope>
    <source>
        <strain evidence="6">AMC_N1</strain>
    </source>
</reference>
<evidence type="ECO:0008006" key="8">
    <source>
        <dbReference type="Google" id="ProtNLM"/>
    </source>
</evidence>
<dbReference type="Proteomes" id="UP001162162">
    <property type="component" value="Unassembled WGS sequence"/>
</dbReference>
<dbReference type="InterPro" id="IPR048465">
    <property type="entry name" value="Maestro-like_HEAT"/>
</dbReference>
<dbReference type="InterPro" id="IPR016024">
    <property type="entry name" value="ARM-type_fold"/>
</dbReference>
<feature type="domain" description="MROH2B-like HEAT-repeats" evidence="3">
    <location>
        <begin position="263"/>
        <end position="882"/>
    </location>
</feature>
<evidence type="ECO:0000313" key="7">
    <source>
        <dbReference type="Proteomes" id="UP001162162"/>
    </source>
</evidence>
<dbReference type="Pfam" id="PF23221">
    <property type="entry name" value="HEAT_MROH2B_1st"/>
    <property type="match status" value="1"/>
</dbReference>
<evidence type="ECO:0000259" key="3">
    <source>
        <dbReference type="Pfam" id="PF23210"/>
    </source>
</evidence>
<accession>A0AAV8YLP3</accession>
<dbReference type="InterPro" id="IPR011989">
    <property type="entry name" value="ARM-like"/>
</dbReference>
<keyword evidence="7" id="KW-1185">Reference proteome</keyword>
<dbReference type="Pfam" id="PF23227">
    <property type="entry name" value="HEAT_MROH2B_C"/>
    <property type="match status" value="1"/>
</dbReference>
<comment type="caution">
    <text evidence="6">The sequence shown here is derived from an EMBL/GenBank/DDBJ whole genome shotgun (WGS) entry which is preliminary data.</text>
</comment>
<proteinExistence type="predicted"/>
<dbReference type="Pfam" id="PF21047">
    <property type="entry name" value="HEAT_Maestro"/>
    <property type="match status" value="1"/>
</dbReference>
<keyword evidence="1" id="KW-0677">Repeat</keyword>
<dbReference type="PANTHER" id="PTHR23120:SF0">
    <property type="entry name" value="MAESTRO HEAT-LIKE REPEAT FAMILY MEMBER 1"/>
    <property type="match status" value="1"/>
</dbReference>
<evidence type="ECO:0000313" key="6">
    <source>
        <dbReference type="EMBL" id="KAJ8951828.1"/>
    </source>
</evidence>
<dbReference type="GO" id="GO:0005737">
    <property type="term" value="C:cytoplasm"/>
    <property type="evidence" value="ECO:0007669"/>
    <property type="project" value="TreeGrafter"/>
</dbReference>
<feature type="domain" description="Maestro/Maestro-like HEAT-repeats" evidence="5">
    <location>
        <begin position="1377"/>
        <end position="1644"/>
    </location>
</feature>